<dbReference type="PROSITE" id="PS50878">
    <property type="entry name" value="RT_POL"/>
    <property type="match status" value="1"/>
</dbReference>
<comment type="caution">
    <text evidence="2">The sequence shown here is derived from an EMBL/GenBank/DDBJ whole genome shotgun (WGS) entry which is preliminary data.</text>
</comment>
<evidence type="ECO:0000259" key="1">
    <source>
        <dbReference type="PROSITE" id="PS50878"/>
    </source>
</evidence>
<dbReference type="InterPro" id="IPR043128">
    <property type="entry name" value="Rev_trsase/Diguanyl_cyclase"/>
</dbReference>
<dbReference type="Proteomes" id="UP000265515">
    <property type="component" value="Unassembled WGS sequence"/>
</dbReference>
<dbReference type="SUPFAM" id="SSF56672">
    <property type="entry name" value="DNA/RNA polymerases"/>
    <property type="match status" value="1"/>
</dbReference>
<dbReference type="PANTHER" id="PTHR24559:SF444">
    <property type="entry name" value="REVERSE TRANSCRIPTASE DOMAIN-CONTAINING PROTEIN"/>
    <property type="match status" value="1"/>
</dbReference>
<protein>
    <recommendedName>
        <fullName evidence="1">Reverse transcriptase domain-containing protein</fullName>
    </recommendedName>
</protein>
<dbReference type="PANTHER" id="PTHR24559">
    <property type="entry name" value="TRANSPOSON TY3-I GAG-POL POLYPROTEIN"/>
    <property type="match status" value="1"/>
</dbReference>
<sequence length="827" mass="88092">MRDIEHHIQLEPNYRIQNRAPYRLSVPEAQELKRQLEELLGQGFIKPSTSPWSAPVVFDRKKDDTLRLCIDYRGLNHYTVKNNYPMRRADDLFDRLAGHHFFTKIDLRSGYHQILVAEEDQTKTAFRSRFGHYEFTVMPSGLRNAPATFQTAMNTTFQDLLEDSVLVYIDDILIYSHTLEEHLIHLCTVLQRLRDHGFYAKLSKCSFAKPKVDFLGHQVSEHGLHMDDSKIQGIVAGLAWSDIFLGEDGGDDGVVSADGEVLSVEVRALDCEGVNHDEEFLLVGGVIHLRGKEFLACEGDGVFARWSLGVSGRVLDGGGLGGVAGEMLGQYGSDGEVGGVSGDIEMASGVGDLEDRGCGDGLLDGDNMAEVFDARSDKRTFAELGVKFLLSEDREDLAEVLKVGLEGGVEDKDVIKVDGDTDFEEVAEDVVHGRLEGRGGIGESDWHHEELVVPEPRAEGGLVGVLFADTDLVEATAKVDLGKVLGSTEMIKELGNPRSSGGGLAGESCSVGAVGLLVPQSATTEATPFCLEVGALLGGVVNSSEEVMEVVFGGDVVEKAGAGGAGRGLVVGVEESIVVKDAREEVSKGHVGFVGEGGCKVFVAYSFDAGDERKVGNDGVGEVVAEGADVLDEAVRGTGLAEVAELFKGGGGGNGRVVEVEGLVDVVVEVVGVEEVGGGGVAGGGCGGGSGLRYGGRSGLRCGGRSGLRCGGRSGLRCGGRSGLRCEEGVICAVVTTVMEGWSLRIVVTRSHMDDILAFMSSREAVTEVRRVLSAWRMTERSGMAVFAGGCSPARLRAMLSTESVRMSDMLMEDAAMSWEEGVEDMA</sequence>
<dbReference type="AlphaFoldDB" id="A0A388KTV8"/>
<dbReference type="CDD" id="cd01647">
    <property type="entry name" value="RT_LTR"/>
    <property type="match status" value="1"/>
</dbReference>
<dbReference type="InterPro" id="IPR053134">
    <property type="entry name" value="RNA-dir_DNA_polymerase"/>
</dbReference>
<keyword evidence="3" id="KW-1185">Reference proteome</keyword>
<reference evidence="2 3" key="1">
    <citation type="journal article" date="2018" name="Cell">
        <title>The Chara Genome: Secondary Complexity and Implications for Plant Terrestrialization.</title>
        <authorList>
            <person name="Nishiyama T."/>
            <person name="Sakayama H."/>
            <person name="Vries J.D."/>
            <person name="Buschmann H."/>
            <person name="Saint-Marcoux D."/>
            <person name="Ullrich K.K."/>
            <person name="Haas F.B."/>
            <person name="Vanderstraeten L."/>
            <person name="Becker D."/>
            <person name="Lang D."/>
            <person name="Vosolsobe S."/>
            <person name="Rombauts S."/>
            <person name="Wilhelmsson P.K.I."/>
            <person name="Janitza P."/>
            <person name="Kern R."/>
            <person name="Heyl A."/>
            <person name="Rumpler F."/>
            <person name="Villalobos L.I.A.C."/>
            <person name="Clay J.M."/>
            <person name="Skokan R."/>
            <person name="Toyoda A."/>
            <person name="Suzuki Y."/>
            <person name="Kagoshima H."/>
            <person name="Schijlen E."/>
            <person name="Tajeshwar N."/>
            <person name="Catarino B."/>
            <person name="Hetherington A.J."/>
            <person name="Saltykova A."/>
            <person name="Bonnot C."/>
            <person name="Breuninger H."/>
            <person name="Symeonidi A."/>
            <person name="Radhakrishnan G.V."/>
            <person name="Van Nieuwerburgh F."/>
            <person name="Deforce D."/>
            <person name="Chang C."/>
            <person name="Karol K.G."/>
            <person name="Hedrich R."/>
            <person name="Ulvskov P."/>
            <person name="Glockner G."/>
            <person name="Delwiche C.F."/>
            <person name="Petrasek J."/>
            <person name="Van de Peer Y."/>
            <person name="Friml J."/>
            <person name="Beilby M."/>
            <person name="Dolan L."/>
            <person name="Kohara Y."/>
            <person name="Sugano S."/>
            <person name="Fujiyama A."/>
            <person name="Delaux P.-M."/>
            <person name="Quint M."/>
            <person name="TheiBen G."/>
            <person name="Hagemann M."/>
            <person name="Harholt J."/>
            <person name="Dunand C."/>
            <person name="Zachgo S."/>
            <person name="Langdale J."/>
            <person name="Maumus F."/>
            <person name="Straeten D.V.D."/>
            <person name="Gould S.B."/>
            <person name="Rensing S.A."/>
        </authorList>
    </citation>
    <scope>NUCLEOTIDE SEQUENCE [LARGE SCALE GENOMIC DNA]</scope>
    <source>
        <strain evidence="2 3">S276</strain>
    </source>
</reference>
<dbReference type="Gene3D" id="3.30.70.270">
    <property type="match status" value="1"/>
</dbReference>
<accession>A0A388KTV8</accession>
<dbReference type="Pfam" id="PF00078">
    <property type="entry name" value="RVT_1"/>
    <property type="match status" value="1"/>
</dbReference>
<evidence type="ECO:0000313" key="3">
    <source>
        <dbReference type="Proteomes" id="UP000265515"/>
    </source>
</evidence>
<feature type="domain" description="Reverse transcriptase" evidence="1">
    <location>
        <begin position="40"/>
        <end position="219"/>
    </location>
</feature>
<proteinExistence type="predicted"/>
<organism evidence="2 3">
    <name type="scientific">Chara braunii</name>
    <name type="common">Braun's stonewort</name>
    <dbReference type="NCBI Taxonomy" id="69332"/>
    <lineage>
        <taxon>Eukaryota</taxon>
        <taxon>Viridiplantae</taxon>
        <taxon>Streptophyta</taxon>
        <taxon>Charophyceae</taxon>
        <taxon>Charales</taxon>
        <taxon>Characeae</taxon>
        <taxon>Chara</taxon>
    </lineage>
</organism>
<name>A0A388KTV8_CHABU</name>
<dbReference type="InterPro" id="IPR000477">
    <property type="entry name" value="RT_dom"/>
</dbReference>
<gene>
    <name evidence="2" type="ORF">CBR_g16158</name>
</gene>
<dbReference type="Gene3D" id="3.10.10.10">
    <property type="entry name" value="HIV Type 1 Reverse Transcriptase, subunit A, domain 1"/>
    <property type="match status" value="1"/>
</dbReference>
<dbReference type="Gramene" id="GBG73442">
    <property type="protein sequence ID" value="GBG73442"/>
    <property type="gene ID" value="CBR_g16158"/>
</dbReference>
<dbReference type="InterPro" id="IPR043502">
    <property type="entry name" value="DNA/RNA_pol_sf"/>
</dbReference>
<dbReference type="EMBL" id="BFEA01000183">
    <property type="protein sequence ID" value="GBG73442.1"/>
    <property type="molecule type" value="Genomic_DNA"/>
</dbReference>
<evidence type="ECO:0000313" key="2">
    <source>
        <dbReference type="EMBL" id="GBG73442.1"/>
    </source>
</evidence>